<name>A0A644Z1H7_9ZZZZ</name>
<dbReference type="EMBL" id="VSSQ01007048">
    <property type="protein sequence ID" value="MPM34686.1"/>
    <property type="molecule type" value="Genomic_DNA"/>
</dbReference>
<dbReference type="AlphaFoldDB" id="A0A644Z1H7"/>
<protein>
    <submittedName>
        <fullName evidence="1">Uncharacterized protein</fullName>
    </submittedName>
</protein>
<evidence type="ECO:0000313" key="1">
    <source>
        <dbReference type="EMBL" id="MPM34686.1"/>
    </source>
</evidence>
<gene>
    <name evidence="1" type="ORF">SDC9_81273</name>
</gene>
<reference evidence="1" key="1">
    <citation type="submission" date="2019-08" db="EMBL/GenBank/DDBJ databases">
        <authorList>
            <person name="Kucharzyk K."/>
            <person name="Murdoch R.W."/>
            <person name="Higgins S."/>
            <person name="Loffler F."/>
        </authorList>
    </citation>
    <scope>NUCLEOTIDE SEQUENCE</scope>
</reference>
<organism evidence="1">
    <name type="scientific">bioreactor metagenome</name>
    <dbReference type="NCBI Taxonomy" id="1076179"/>
    <lineage>
        <taxon>unclassified sequences</taxon>
        <taxon>metagenomes</taxon>
        <taxon>ecological metagenomes</taxon>
    </lineage>
</organism>
<comment type="caution">
    <text evidence="1">The sequence shown here is derived from an EMBL/GenBank/DDBJ whole genome shotgun (WGS) entry which is preliminary data.</text>
</comment>
<proteinExistence type="predicted"/>
<accession>A0A644Z1H7</accession>
<sequence length="247" mass="26546">MLDDFVAQIAVVIGGSHREVAALGLDLVAEVATLFFAGAVPAGRLRVHRVERAVPVGLVTHVIENVELGLGSEVRGVADAGGAEVCLSLPRDVAGVAAVGLLRQRVMHEEVDHQRLRLTERIQVSRGGVGHQGHVRLVDRLEASHGRAVECQALLENFGTKRTHRHSEVLHHSWQIAETDVDVLDVLVLQIRQEIIGALEHGVSFNSTTGLSRPAESVNGFTLSSQSSGGVARVFQPCNVWAVTDRS</sequence>